<evidence type="ECO:0000256" key="4">
    <source>
        <dbReference type="ARBA" id="ARBA00022829"/>
    </source>
</evidence>
<keyword evidence="8" id="KW-1185">Reference proteome</keyword>
<protein>
    <recommendedName>
        <fullName evidence="2">separase</fullName>
        <ecNumber evidence="2">3.4.22.49</ecNumber>
    </recommendedName>
</protein>
<evidence type="ECO:0000313" key="7">
    <source>
        <dbReference type="EMBL" id="CAK9861168.1"/>
    </source>
</evidence>
<sequence length="2496" mass="274300">MALRDTKTGQQQVTGDALLVLLQAPDSSGLASQLKLYVAPVNTVGAGGKENRSAAEWHACAKQYVPFLVKLLKLCTAEVARPPRGENDTAVWRKGDEVFAAMAIALDTLHLLRSFLVGCAFEIEIQRSGLVRRLMAWKKFAVALEQSRKNYLSLCCNVLAPTTKQGGPMVAAIKGKASARQRRVLPTATTKKAAGETLEQELALRPPHEVEMVAGLPALVTGVVVDLIWCSGETGADSPECFQKLAILPQQLDPWLRMLDAGVIEGQRDALFRALHKCASLLVANPALYGAELVEKFCLLTLQQLCNSPALCPQYAKVAWKLSSHLSCQGANFTQIALNVCEVAMEDILLRSELQCLSGSTDVLDLVDGYARLCLTANEGLQGWLHICQFVERCGQEFRLLAPAAGFYSVGLMLLIEETSEMEMKAGHLSNDRGCNNPQEKIHSACELLHAGAEAVENWLQQDIIQSSWPPFVEGGSGGNMGTQASKGVLGKTGVVVVEANHLLSALKAVDFIRRHSATYVQHEWTSFLSIAGSKSSEEGRNLTQSASFNSALQKVLRLCIPLLERCETLTCDEYLKKGWSMTSASMIAAFRLSLVHQQQQEIQTCITSINTLVSTSRLKPDDLHWLTSSIYNMGVHIFNTKLYKLACFPFEVANNVVWTRVSSNLTQLSEVAESMGQNSILRDLVSEGCAKCLTLADTLARSGQHTVGLGVLVAGITRWAMVQTAVKPPGLKIPQVLVRSLVKMMHTESVLAEKLVTLDPPCLYTFLGSNLRHFQPRTLGLLMEEEMSALEELEASNLSYFQSTMERQLHLLLNNVYTAEEFPVERSRALQEKGRIARSRGNDGLATCVSCIIEAESVVNAALKDSQRTSSAVLQVASLEDQLATIYCIQVLCAYETNPSGQDYIEKIVAALKLWKQSLEAQKKWSLLCTEDNAVSDCQEAGNGAASVGLLMNIFDLLSLKGFSPLQCEIQGLILEMTSVSQVHCSHEELCAVLWANCRLGHVLCPVPFPAGFFSLVSQKLEVAGDSLMFWQNSALHCQGSLLDARQKLISQDFLDGSCTNDGNCTEAVSGSSEFLENIALSQFSTGRRNTHEALGLAGLFCLLADHEYGKGDIREAMKYAKKGLSLRLRAFTHAFVMVDKGMSCLNTEDSQSSPRSDGAEKNKVGRLEALGSAAITNWPRFTSSAKPVKFGPSQWRILGDYIESLMQVGVIHERMGAVDDAERSFREGQRLSLAHDMLLAQAAFSSCLGEVHRKRHLWELAESELCLARKIYDELDTGLVCGHCNLAGQALLALRFGDLARRRSDSNPIASQNLESDLDCFAEPSLMTWNDAKSCYKTSRDILGVLLSMPSVKCPCTKSLLVATTEALPCNLLRIYPQIPAASSIASTASGDNVLAESICSGQVGSRLQDTVEKGRAWRSVQSSSSKGHVCEEQDIQLVQSDVLPHAEPEPARRRGLRPKKTQGNTENPTDEKQPTRRRKPKTQRPVTGGMTDSAKVQANADDKALVGMKGTRRRMFLDTMNKMGNLSLEERALEQKLSLVEPERKSRDICDFNGQKHPQNVPSQEDNLLCNHRLQAPSSMQSWTEYVWVKHCHQLLARLIIQTGKLEQGFGSTEKAAEIYLQAKCVLGISLEPLSATTSCSDLPQDFFSSIQARKSPYPLEEAALLYHMSLLYLQRMQHSRSQGCDAGSFLPLAWLYQAFQLCSQIPPLLRKVARLLSLLHVPIVRGNFGLCRQDNMSGLKEQAAFFHQVSVGAGVQQQHLAVLDTRLAGLLSETDKALHYGSLKCCLQQMQQALSVPRLTIDTMQTAVRDMMKGMPCSTLCCISMVDSEHGFLLDKEQNDDAVDSVVGPAWLLLTRLSNSSGPLTVVLPVTSIVEDTSSNEGSGSQEGQTSCPYDLNNSDAKPDQMQLQVGGSKTSNQMCLQRLVSGFQSILEESRQSTSGLLPLTAIENKSQWWQWRIQLDARLESLLRTMEDTWLGPWKCLFLGEPDATTIVKEFQSNALELCSLLRSTSRARQEDGVEVTVDENQVQLLLQGVGTIKKKELELGIASILGWSPALFISSSHLTDDSQCTHESSQVQRQLISEVVKAFKVAYRNSIRGHRAVLEQLGVGSDTNVGGRRNARKCRETSAKETVVVERPSAPRGLSKVGDTDKCEFERQAMTLILDAGLQSLPWESLPVLRGHTTYRMPSLGSTSALTIHQQYVAAAAMANPQICHGAQVGNTHADPVAGCPDQVTMQQVATIDLSSTYYLLNPSGDLEKTQCAFEDWFKQQQGWEGKAGQVPTVEEYMKALQKHDLFVYLGHGSGDQYLPERYIRTLDRCAAALLMGCSSGRLSPRGDYEPAGVPLSYLIASCPAAIANLWDVTDGDIDRFSRFLLHKWLNIDQPPLPPLVNDSLMKAVPTRLKSKSSEAALREMPQEQFTAKSGELPHARRNTKATERKLEFGIQQAEETRPRMVMCTAIGEARNSCRLPYLIGASPVYYGVPTSIQKSV</sequence>
<gene>
    <name evidence="7" type="ORF">CSSPJE1EN2_LOCUS4163</name>
</gene>
<dbReference type="PROSITE" id="PS51700">
    <property type="entry name" value="SEPARIN"/>
    <property type="match status" value="1"/>
</dbReference>
<evidence type="ECO:0000256" key="3">
    <source>
        <dbReference type="ARBA" id="ARBA00022801"/>
    </source>
</evidence>
<dbReference type="InterPro" id="IPR005314">
    <property type="entry name" value="Peptidase_C50"/>
</dbReference>
<dbReference type="Pfam" id="PF03568">
    <property type="entry name" value="Separin_C"/>
    <property type="match status" value="1"/>
</dbReference>
<dbReference type="EMBL" id="OZ023712">
    <property type="protein sequence ID" value="CAK9861168.1"/>
    <property type="molecule type" value="Genomic_DNA"/>
</dbReference>
<name>A0ABP1AF44_9BRYO</name>
<proteinExistence type="predicted"/>
<dbReference type="Pfam" id="PF25110">
    <property type="entry name" value="TPR_ESP1"/>
    <property type="match status" value="1"/>
</dbReference>
<dbReference type="PANTHER" id="PTHR12792">
    <property type="entry name" value="EXTRA SPINDLE POLES 1-RELATED"/>
    <property type="match status" value="1"/>
</dbReference>
<dbReference type="InterPro" id="IPR056933">
    <property type="entry name" value="TPR_ESP1"/>
</dbReference>
<dbReference type="EC" id="3.4.22.49" evidence="2"/>
<dbReference type="Proteomes" id="UP001497522">
    <property type="component" value="Chromosome 11"/>
</dbReference>
<evidence type="ECO:0000256" key="5">
    <source>
        <dbReference type="SAM" id="MobiDB-lite"/>
    </source>
</evidence>
<feature type="domain" description="Peptidase C50" evidence="6">
    <location>
        <begin position="2249"/>
        <end position="2344"/>
    </location>
</feature>
<evidence type="ECO:0000259" key="6">
    <source>
        <dbReference type="PROSITE" id="PS51700"/>
    </source>
</evidence>
<organism evidence="7 8">
    <name type="scientific">Sphagnum jensenii</name>
    <dbReference type="NCBI Taxonomy" id="128206"/>
    <lineage>
        <taxon>Eukaryota</taxon>
        <taxon>Viridiplantae</taxon>
        <taxon>Streptophyta</taxon>
        <taxon>Embryophyta</taxon>
        <taxon>Bryophyta</taxon>
        <taxon>Sphagnophytina</taxon>
        <taxon>Sphagnopsida</taxon>
        <taxon>Sphagnales</taxon>
        <taxon>Sphagnaceae</taxon>
        <taxon>Sphagnum</taxon>
    </lineage>
</organism>
<dbReference type="PANTHER" id="PTHR12792:SF0">
    <property type="entry name" value="SEPARIN"/>
    <property type="match status" value="1"/>
</dbReference>
<feature type="compositionally biased region" description="Low complexity" evidence="5">
    <location>
        <begin position="1881"/>
        <end position="1895"/>
    </location>
</feature>
<dbReference type="InterPro" id="IPR030397">
    <property type="entry name" value="SEPARIN_core_dom"/>
</dbReference>
<comment type="catalytic activity">
    <reaction evidence="1">
        <text>All bonds known to be hydrolyzed by this endopeptidase have arginine in P1 and an acidic residue in P4. P6 is often occupied by an acidic residue or by a hydroxy-amino-acid residue, the phosphorylation of which enhances cleavage.</text>
        <dbReference type="EC" id="3.4.22.49"/>
    </reaction>
</comment>
<evidence type="ECO:0000313" key="8">
    <source>
        <dbReference type="Proteomes" id="UP001497522"/>
    </source>
</evidence>
<keyword evidence="3" id="KW-0378">Hydrolase</keyword>
<evidence type="ECO:0000256" key="2">
    <source>
        <dbReference type="ARBA" id="ARBA00012489"/>
    </source>
</evidence>
<evidence type="ECO:0000256" key="1">
    <source>
        <dbReference type="ARBA" id="ARBA00000451"/>
    </source>
</evidence>
<accession>A0ABP1AF44</accession>
<reference evidence="7" key="1">
    <citation type="submission" date="2024-03" db="EMBL/GenBank/DDBJ databases">
        <authorList>
            <consortium name="ELIXIR-Norway"/>
            <consortium name="Elixir Norway"/>
        </authorList>
    </citation>
    <scope>NUCLEOTIDE SEQUENCE</scope>
</reference>
<feature type="region of interest" description="Disordered" evidence="5">
    <location>
        <begin position="1441"/>
        <end position="1502"/>
    </location>
</feature>
<keyword evidence="4" id="KW-0159">Chromosome partition</keyword>
<feature type="region of interest" description="Disordered" evidence="5">
    <location>
        <begin position="1880"/>
        <end position="1902"/>
    </location>
</feature>